<dbReference type="SUPFAM" id="SSF53850">
    <property type="entry name" value="Periplasmic binding protein-like II"/>
    <property type="match status" value="1"/>
</dbReference>
<dbReference type="InterPro" id="IPR036390">
    <property type="entry name" value="WH_DNA-bd_sf"/>
</dbReference>
<evidence type="ECO:0000256" key="1">
    <source>
        <dbReference type="ARBA" id="ARBA00009437"/>
    </source>
</evidence>
<organism evidence="6 7">
    <name type="scientific">Microbispora oryzae</name>
    <dbReference type="NCBI Taxonomy" id="2806554"/>
    <lineage>
        <taxon>Bacteria</taxon>
        <taxon>Bacillati</taxon>
        <taxon>Actinomycetota</taxon>
        <taxon>Actinomycetes</taxon>
        <taxon>Streptosporangiales</taxon>
        <taxon>Streptosporangiaceae</taxon>
        <taxon>Microbispora</taxon>
    </lineage>
</organism>
<evidence type="ECO:0000259" key="5">
    <source>
        <dbReference type="PROSITE" id="PS50931"/>
    </source>
</evidence>
<dbReference type="GO" id="GO:0032993">
    <property type="term" value="C:protein-DNA complex"/>
    <property type="evidence" value="ECO:0007669"/>
    <property type="project" value="TreeGrafter"/>
</dbReference>
<dbReference type="InterPro" id="IPR005119">
    <property type="entry name" value="LysR_subst-bd"/>
</dbReference>
<keyword evidence="4" id="KW-0804">Transcription</keyword>
<keyword evidence="2" id="KW-0805">Transcription regulation</keyword>
<dbReference type="PROSITE" id="PS50931">
    <property type="entry name" value="HTH_LYSR"/>
    <property type="match status" value="1"/>
</dbReference>
<dbReference type="FunFam" id="1.10.10.10:FF:000001">
    <property type="entry name" value="LysR family transcriptional regulator"/>
    <property type="match status" value="1"/>
</dbReference>
<gene>
    <name evidence="6" type="ORF">JOL79_33330</name>
</gene>
<accession>A0A940WWL4</accession>
<evidence type="ECO:0000256" key="3">
    <source>
        <dbReference type="ARBA" id="ARBA00023125"/>
    </source>
</evidence>
<dbReference type="AlphaFoldDB" id="A0A940WWL4"/>
<dbReference type="GO" id="GO:0003677">
    <property type="term" value="F:DNA binding"/>
    <property type="evidence" value="ECO:0007669"/>
    <property type="project" value="UniProtKB-KW"/>
</dbReference>
<evidence type="ECO:0000313" key="7">
    <source>
        <dbReference type="Proteomes" id="UP000674234"/>
    </source>
</evidence>
<dbReference type="EMBL" id="JAFCNB010000041">
    <property type="protein sequence ID" value="MBP2708666.1"/>
    <property type="molecule type" value="Genomic_DNA"/>
</dbReference>
<dbReference type="RefSeq" id="WP_210159924.1">
    <property type="nucleotide sequence ID" value="NZ_JAFCNB010000041.1"/>
</dbReference>
<name>A0A940WWL4_9ACTN</name>
<protein>
    <submittedName>
        <fullName evidence="6">LysR family transcriptional regulator</fullName>
    </submittedName>
</protein>
<evidence type="ECO:0000256" key="4">
    <source>
        <dbReference type="ARBA" id="ARBA00023163"/>
    </source>
</evidence>
<evidence type="ECO:0000313" key="6">
    <source>
        <dbReference type="EMBL" id="MBP2708666.1"/>
    </source>
</evidence>
<reference evidence="6" key="1">
    <citation type="submission" date="2021-02" db="EMBL/GenBank/DDBJ databases">
        <title>Draft genome sequence of Microbispora sp. RL4-1S isolated from rice leaves in Thailand.</title>
        <authorList>
            <person name="Muangham S."/>
            <person name="Duangmal K."/>
        </authorList>
    </citation>
    <scope>NUCLEOTIDE SEQUENCE</scope>
    <source>
        <strain evidence="6">RL4-1S</strain>
    </source>
</reference>
<dbReference type="GO" id="GO:0003700">
    <property type="term" value="F:DNA-binding transcription factor activity"/>
    <property type="evidence" value="ECO:0007669"/>
    <property type="project" value="InterPro"/>
</dbReference>
<dbReference type="Gene3D" id="1.10.10.10">
    <property type="entry name" value="Winged helix-like DNA-binding domain superfamily/Winged helix DNA-binding domain"/>
    <property type="match status" value="1"/>
</dbReference>
<comment type="similarity">
    <text evidence="1">Belongs to the LysR transcriptional regulatory family.</text>
</comment>
<dbReference type="Pfam" id="PF00126">
    <property type="entry name" value="HTH_1"/>
    <property type="match status" value="1"/>
</dbReference>
<sequence>MELRHLEVFLAIAEEGTITAAGERLHIVQSGVSSTLRALEAELGGPLFVRTARQAVLTEAGRALVPEARATLAAADGARQAVLETRAGVRGPLVVGTMTVLRLINLPRLLGRFQSAHPHVTVSMRTFPDGSTGLVRALTDGRIDVAFVSLTTAPPPGVQVRELGRVPLRLILPPGHPLSGARDVSLAELSGDRWIDSPPGFGNRAVVDEAFARASLRRSIMLETADITSIPAYVRAGLGVALVPDLFPLGDTPQKPLRGEQLYWSMSLATPAARAARGVVRTFMEAVETEMASDVSPP</sequence>
<dbReference type="Pfam" id="PF03466">
    <property type="entry name" value="LysR_substrate"/>
    <property type="match status" value="1"/>
</dbReference>
<dbReference type="PRINTS" id="PR00039">
    <property type="entry name" value="HTHLYSR"/>
</dbReference>
<dbReference type="SUPFAM" id="SSF46785">
    <property type="entry name" value="Winged helix' DNA-binding domain"/>
    <property type="match status" value="1"/>
</dbReference>
<comment type="caution">
    <text evidence="6">The sequence shown here is derived from an EMBL/GenBank/DDBJ whole genome shotgun (WGS) entry which is preliminary data.</text>
</comment>
<dbReference type="InterPro" id="IPR036388">
    <property type="entry name" value="WH-like_DNA-bd_sf"/>
</dbReference>
<proteinExistence type="inferred from homology"/>
<dbReference type="Proteomes" id="UP000674234">
    <property type="component" value="Unassembled WGS sequence"/>
</dbReference>
<dbReference type="InterPro" id="IPR000847">
    <property type="entry name" value="LysR_HTH_N"/>
</dbReference>
<keyword evidence="7" id="KW-1185">Reference proteome</keyword>
<evidence type="ECO:0000256" key="2">
    <source>
        <dbReference type="ARBA" id="ARBA00023015"/>
    </source>
</evidence>
<keyword evidence="3" id="KW-0238">DNA-binding</keyword>
<dbReference type="PANTHER" id="PTHR30346">
    <property type="entry name" value="TRANSCRIPTIONAL DUAL REGULATOR HCAR-RELATED"/>
    <property type="match status" value="1"/>
</dbReference>
<dbReference type="Gene3D" id="3.40.190.290">
    <property type="match status" value="1"/>
</dbReference>
<dbReference type="PANTHER" id="PTHR30346:SF30">
    <property type="entry name" value="SMALL NEUTRAL PROTEASE REGULATORY PROTEIN"/>
    <property type="match status" value="1"/>
</dbReference>
<feature type="domain" description="HTH lysR-type" evidence="5">
    <location>
        <begin position="1"/>
        <end position="58"/>
    </location>
</feature>